<dbReference type="PANTHER" id="PTHR39186:SF1">
    <property type="entry name" value="DUF2071 DOMAIN-CONTAINING PROTEIN"/>
    <property type="match status" value="1"/>
</dbReference>
<comment type="caution">
    <text evidence="1">The sequence shown here is derived from an EMBL/GenBank/DDBJ whole genome shotgun (WGS) entry which is preliminary data.</text>
</comment>
<dbReference type="InterPro" id="IPR023375">
    <property type="entry name" value="ADC_dom_sf"/>
</dbReference>
<name>A0ABD5PFW6_9EURY</name>
<dbReference type="EMBL" id="JBHSDS010000008">
    <property type="protein sequence ID" value="MFC4359801.1"/>
    <property type="molecule type" value="Genomic_DNA"/>
</dbReference>
<dbReference type="RefSeq" id="WP_267621246.1">
    <property type="nucleotide sequence ID" value="NZ_JAODIW010000006.1"/>
</dbReference>
<reference evidence="1 2" key="1">
    <citation type="journal article" date="2019" name="Int. J. Syst. Evol. Microbiol.">
        <title>The Global Catalogue of Microorganisms (GCM) 10K type strain sequencing project: providing services to taxonomists for standard genome sequencing and annotation.</title>
        <authorList>
            <consortium name="The Broad Institute Genomics Platform"/>
            <consortium name="The Broad Institute Genome Sequencing Center for Infectious Disease"/>
            <person name="Wu L."/>
            <person name="Ma J."/>
        </authorList>
    </citation>
    <scope>NUCLEOTIDE SEQUENCE [LARGE SCALE GENOMIC DNA]</scope>
    <source>
        <strain evidence="1 2">CGMCC 1.12553</strain>
    </source>
</reference>
<organism evidence="1 2">
    <name type="scientific">Halobium salinum</name>
    <dbReference type="NCBI Taxonomy" id="1364940"/>
    <lineage>
        <taxon>Archaea</taxon>
        <taxon>Methanobacteriati</taxon>
        <taxon>Methanobacteriota</taxon>
        <taxon>Stenosarchaea group</taxon>
        <taxon>Halobacteria</taxon>
        <taxon>Halobacteriales</taxon>
        <taxon>Haloferacaceae</taxon>
        <taxon>Halobium</taxon>
    </lineage>
</organism>
<keyword evidence="2" id="KW-1185">Reference proteome</keyword>
<dbReference type="PANTHER" id="PTHR39186">
    <property type="entry name" value="DUF2071 FAMILY PROTEIN"/>
    <property type="match status" value="1"/>
</dbReference>
<evidence type="ECO:0000313" key="1">
    <source>
        <dbReference type="EMBL" id="MFC4359801.1"/>
    </source>
</evidence>
<dbReference type="AlphaFoldDB" id="A0ABD5PFW6"/>
<dbReference type="SUPFAM" id="SSF160104">
    <property type="entry name" value="Acetoacetate decarboxylase-like"/>
    <property type="match status" value="1"/>
</dbReference>
<accession>A0ABD5PFW6</accession>
<protein>
    <submittedName>
        <fullName evidence="1">YqjF family protein</fullName>
    </submittedName>
</protein>
<dbReference type="Gene3D" id="2.40.400.10">
    <property type="entry name" value="Acetoacetate decarboxylase-like"/>
    <property type="match status" value="1"/>
</dbReference>
<sequence length="225" mass="24888">MQAGTTTLRGMCLLHWRVDPERLRSRLPASLSLDVHDGSAWLSLVACRVDSLRPRGAPRSLGWTYPEAHLRTYVTTGDGDLASYLFAVECGDPTVARVATATGFPYRRADAVIDREPDTFRFRSERTGPGAPPATVEVAYRPADRPPIVERDRWLVKRPVQFASPNGRLRRLTLRAGEYDLRPARATVETNDLFAAEGLPTPQSPPVARFCPSLTMAAGLPRPVR</sequence>
<evidence type="ECO:0000313" key="2">
    <source>
        <dbReference type="Proteomes" id="UP001595921"/>
    </source>
</evidence>
<dbReference type="Proteomes" id="UP001595921">
    <property type="component" value="Unassembled WGS sequence"/>
</dbReference>
<proteinExistence type="predicted"/>
<dbReference type="Pfam" id="PF09844">
    <property type="entry name" value="DUF2071"/>
    <property type="match status" value="1"/>
</dbReference>
<gene>
    <name evidence="1" type="ORF">ACFO0N_17795</name>
</gene>
<dbReference type="InterPro" id="IPR018644">
    <property type="entry name" value="DUF2071"/>
</dbReference>